<gene>
    <name evidence="5" type="ORF">FNA46_25840</name>
</gene>
<dbReference type="PANTHER" id="PTHR43785">
    <property type="entry name" value="GAMMA-GLUTAMYLPUTRESCINE SYNTHETASE"/>
    <property type="match status" value="1"/>
</dbReference>
<reference evidence="5 6" key="1">
    <citation type="submission" date="2019-07" db="EMBL/GenBank/DDBJ databases">
        <title>Ln-dependent methylotrophs.</title>
        <authorList>
            <person name="Tani A."/>
        </authorList>
    </citation>
    <scope>NUCLEOTIDE SEQUENCE [LARGE SCALE GENOMIC DNA]</scope>
    <source>
        <strain evidence="5 6">SM12</strain>
    </source>
</reference>
<feature type="non-terminal residue" evidence="5">
    <location>
        <position position="1"/>
    </location>
</feature>
<evidence type="ECO:0000259" key="4">
    <source>
        <dbReference type="PROSITE" id="PS51987"/>
    </source>
</evidence>
<dbReference type="Gene3D" id="3.30.590.10">
    <property type="entry name" value="Glutamine synthetase/guanido kinase, catalytic domain"/>
    <property type="match status" value="1"/>
</dbReference>
<dbReference type="InterPro" id="IPR014746">
    <property type="entry name" value="Gln_synth/guanido_kin_cat_dom"/>
</dbReference>
<dbReference type="PROSITE" id="PS51987">
    <property type="entry name" value="GS_CATALYTIC"/>
    <property type="match status" value="1"/>
</dbReference>
<dbReference type="Proteomes" id="UP000316801">
    <property type="component" value="Unassembled WGS sequence"/>
</dbReference>
<dbReference type="Pfam" id="PF00120">
    <property type="entry name" value="Gln-synt_C"/>
    <property type="match status" value="1"/>
</dbReference>
<name>A0A549SGE0_9HYPH</name>
<sequence>AAREGGYRNLKLASAYNEDYHIFQTTKEEEVMRAVRTGLQGAGVPVENSKGEASAGQEEINVRYAEALTMADRHAIIKNAVKEIAWSKGKAVTFLAKWHNAAAGSSAHIHQSLWSLDGRTPLFLDKDAPHGMSELMRHYVAGLLAYAEEYTYFLAPYINSYKRFVAGTFAPTKIVWSQDNRTAGFRLCGEDTKAIRIECRVGGSDVNPYLAMAALLAAGIRGIEEKLDLEPAFEGDAYMGQGIRQIPRTLRDATATLKNSAMLRQAFGDAVIDHYVRAAEWEQEEYDRKVTDWEVARGFERA</sequence>
<dbReference type="GO" id="GO:0004356">
    <property type="term" value="F:glutamine synthetase activity"/>
    <property type="evidence" value="ECO:0007669"/>
    <property type="project" value="InterPro"/>
</dbReference>
<evidence type="ECO:0000313" key="5">
    <source>
        <dbReference type="EMBL" id="TRL28693.1"/>
    </source>
</evidence>
<dbReference type="InterPro" id="IPR008146">
    <property type="entry name" value="Gln_synth_cat_dom"/>
</dbReference>
<dbReference type="PANTHER" id="PTHR43785:SF12">
    <property type="entry name" value="TYPE-1 GLUTAMINE SYNTHETASE 2"/>
    <property type="match status" value="1"/>
</dbReference>
<keyword evidence="1" id="KW-0436">Ligase</keyword>
<evidence type="ECO:0000256" key="2">
    <source>
        <dbReference type="PROSITE-ProRule" id="PRU01331"/>
    </source>
</evidence>
<comment type="caution">
    <text evidence="5">The sequence shown here is derived from an EMBL/GenBank/DDBJ whole genome shotgun (WGS) entry which is preliminary data.</text>
</comment>
<proteinExistence type="inferred from homology"/>
<protein>
    <submittedName>
        <fullName evidence="5">Glutamine synthetase</fullName>
    </submittedName>
</protein>
<comment type="similarity">
    <text evidence="2 3">Belongs to the glutamine synthetase family.</text>
</comment>
<feature type="domain" description="GS catalytic" evidence="4">
    <location>
        <begin position="1"/>
        <end position="302"/>
    </location>
</feature>
<keyword evidence="6" id="KW-1185">Reference proteome</keyword>
<evidence type="ECO:0000313" key="6">
    <source>
        <dbReference type="Proteomes" id="UP000316801"/>
    </source>
</evidence>
<dbReference type="SMART" id="SM01230">
    <property type="entry name" value="Gln-synt_C"/>
    <property type="match status" value="1"/>
</dbReference>
<accession>A0A549SGE0</accession>
<dbReference type="RefSeq" id="WP_143128101.1">
    <property type="nucleotide sequence ID" value="NZ_VJMG01000136.1"/>
</dbReference>
<evidence type="ECO:0000256" key="3">
    <source>
        <dbReference type="RuleBase" id="RU000384"/>
    </source>
</evidence>
<evidence type="ECO:0000256" key="1">
    <source>
        <dbReference type="ARBA" id="ARBA00022598"/>
    </source>
</evidence>
<dbReference type="SUPFAM" id="SSF55931">
    <property type="entry name" value="Glutamine synthetase/guanido kinase"/>
    <property type="match status" value="1"/>
</dbReference>
<dbReference type="AlphaFoldDB" id="A0A549SGE0"/>
<organism evidence="5 6">
    <name type="scientific">Rhizobium straminoryzae</name>
    <dbReference type="NCBI Taxonomy" id="1387186"/>
    <lineage>
        <taxon>Bacteria</taxon>
        <taxon>Pseudomonadati</taxon>
        <taxon>Pseudomonadota</taxon>
        <taxon>Alphaproteobacteria</taxon>
        <taxon>Hyphomicrobiales</taxon>
        <taxon>Rhizobiaceae</taxon>
        <taxon>Rhizobium/Agrobacterium group</taxon>
        <taxon>Rhizobium</taxon>
    </lineage>
</organism>
<dbReference type="EMBL" id="VJMG01000136">
    <property type="protein sequence ID" value="TRL28693.1"/>
    <property type="molecule type" value="Genomic_DNA"/>
</dbReference>